<reference evidence="1 2" key="1">
    <citation type="journal article" date="2015" name="Infect. Genet. Evol.">
        <title>Genomic sequences of six botulinum neurotoxin-producing strains representing three clostridial species illustrate the mobility and diversity of botulinum neurotoxin genes.</title>
        <authorList>
            <person name="Smith T.J."/>
            <person name="Hill K.K."/>
            <person name="Xie G."/>
            <person name="Foley B.T."/>
            <person name="Williamson C.H."/>
            <person name="Foster J.T."/>
            <person name="Johnson S.L."/>
            <person name="Chertkov O."/>
            <person name="Teshima H."/>
            <person name="Gibbons H.S."/>
            <person name="Johnsky L.A."/>
            <person name="Karavis M.A."/>
            <person name="Smith L.A."/>
        </authorList>
    </citation>
    <scope>NUCLEOTIDE SEQUENCE [LARGE SCALE GENOMIC DNA]</scope>
    <source>
        <strain evidence="1">Sullivan</strain>
    </source>
</reference>
<accession>A0A0A7FV77</accession>
<dbReference type="Proteomes" id="UP000030635">
    <property type="component" value="Chromosome"/>
</dbReference>
<gene>
    <name evidence="1" type="ORF">U729_2592</name>
</gene>
<keyword evidence="2" id="KW-1185">Reference proteome</keyword>
<name>A0A0A7FV77_9CLOT</name>
<sequence>MKLKEGNKVKLIHKEGMGRNRSSIEYVCIVKKIYKNYILLDLDKYETCIQVADIIDPNQNILKIRVNREWIYVTKEMLEVGVIS</sequence>
<dbReference type="KEGG" id="cbv:U729_2592"/>
<protein>
    <submittedName>
        <fullName evidence="1">Uncharacterized protein</fullName>
    </submittedName>
</protein>
<evidence type="ECO:0000313" key="1">
    <source>
        <dbReference type="EMBL" id="AIY83493.1"/>
    </source>
</evidence>
<dbReference type="OrthoDB" id="9879373at2"/>
<organism evidence="1 2">
    <name type="scientific">Clostridium baratii str. Sullivan</name>
    <dbReference type="NCBI Taxonomy" id="1415775"/>
    <lineage>
        <taxon>Bacteria</taxon>
        <taxon>Bacillati</taxon>
        <taxon>Bacillota</taxon>
        <taxon>Clostridia</taxon>
        <taxon>Eubacteriales</taxon>
        <taxon>Clostridiaceae</taxon>
        <taxon>Clostridium</taxon>
    </lineage>
</organism>
<dbReference type="AlphaFoldDB" id="A0A0A7FV77"/>
<evidence type="ECO:0000313" key="2">
    <source>
        <dbReference type="Proteomes" id="UP000030635"/>
    </source>
</evidence>
<dbReference type="RefSeq" id="WP_052139572.1">
    <property type="nucleotide sequence ID" value="NZ_CP006905.1"/>
</dbReference>
<dbReference type="eggNOG" id="ENOG5032M97">
    <property type="taxonomic scope" value="Bacteria"/>
</dbReference>
<dbReference type="EMBL" id="CP006905">
    <property type="protein sequence ID" value="AIY83493.1"/>
    <property type="molecule type" value="Genomic_DNA"/>
</dbReference>
<dbReference type="HOGENOM" id="CLU_2521672_0_0_9"/>
<proteinExistence type="predicted"/>